<reference evidence="1" key="1">
    <citation type="submission" date="2023-06" db="EMBL/GenBank/DDBJ databases">
        <authorList>
            <person name="Kurt Z."/>
        </authorList>
    </citation>
    <scope>NUCLEOTIDE SEQUENCE</scope>
</reference>
<gene>
    <name evidence="1" type="ORF">HINF_LOCUS33333</name>
    <name evidence="2" type="ORF">HINF_LOCUS67545</name>
</gene>
<proteinExistence type="predicted"/>
<name>A0AA86UNK6_9EUKA</name>
<dbReference type="EMBL" id="CAXDID020000468">
    <property type="protein sequence ID" value="CAL6094598.1"/>
    <property type="molecule type" value="Genomic_DNA"/>
</dbReference>
<evidence type="ECO:0000313" key="3">
    <source>
        <dbReference type="Proteomes" id="UP001642409"/>
    </source>
</evidence>
<dbReference type="AlphaFoldDB" id="A0AA86UNK6"/>
<comment type="caution">
    <text evidence="1">The sequence shown here is derived from an EMBL/GenBank/DDBJ whole genome shotgun (WGS) entry which is preliminary data.</text>
</comment>
<sequence>MSEKDIFDQITLEQIEKLIVLKRGHDFVSGFPSHKDNCNSVVEISIWNCVVDLSRLSTSKNRIFFEKCTILNKVQCLRVNKLYIETCTVRTSQFIGASIKALHIYRECQDYMNLVEQISFTTIIDDLPDAILVSIEDAQCELKSFSQPKIITLQIRNWMQQINKQISFKFFANVQNITIEDEPKALIQYQKHSQNHQQNIILKYELKRKINDQNQILFQSVQFCKIQLCTMQNILIEAGIE</sequence>
<organism evidence="1">
    <name type="scientific">Hexamita inflata</name>
    <dbReference type="NCBI Taxonomy" id="28002"/>
    <lineage>
        <taxon>Eukaryota</taxon>
        <taxon>Metamonada</taxon>
        <taxon>Diplomonadida</taxon>
        <taxon>Hexamitidae</taxon>
        <taxon>Hexamitinae</taxon>
        <taxon>Hexamita</taxon>
    </lineage>
</organism>
<evidence type="ECO:0000313" key="2">
    <source>
        <dbReference type="EMBL" id="CAL6094598.1"/>
    </source>
</evidence>
<dbReference type="Proteomes" id="UP001642409">
    <property type="component" value="Unassembled WGS sequence"/>
</dbReference>
<protein>
    <submittedName>
        <fullName evidence="2">Hypothetical_protein</fullName>
    </submittedName>
</protein>
<keyword evidence="3" id="KW-1185">Reference proteome</keyword>
<accession>A0AA86UNK6</accession>
<reference evidence="2 3" key="2">
    <citation type="submission" date="2024-07" db="EMBL/GenBank/DDBJ databases">
        <authorList>
            <person name="Akdeniz Z."/>
        </authorList>
    </citation>
    <scope>NUCLEOTIDE SEQUENCE [LARGE SCALE GENOMIC DNA]</scope>
</reference>
<dbReference type="EMBL" id="CATOUU010000748">
    <property type="protein sequence ID" value="CAI9945688.1"/>
    <property type="molecule type" value="Genomic_DNA"/>
</dbReference>
<evidence type="ECO:0000313" key="1">
    <source>
        <dbReference type="EMBL" id="CAI9945688.1"/>
    </source>
</evidence>